<keyword evidence="1" id="KW-0645">Protease</keyword>
<gene>
    <name evidence="3" type="ORF">DFJ43DRAFT_1195231</name>
</gene>
<dbReference type="Proteomes" id="UP001176059">
    <property type="component" value="Unassembled WGS sequence"/>
</dbReference>
<keyword evidence="1" id="KW-0064">Aspartyl protease</keyword>
<proteinExistence type="predicted"/>
<dbReference type="SUPFAM" id="SSF50630">
    <property type="entry name" value="Acid proteases"/>
    <property type="match status" value="1"/>
</dbReference>
<dbReference type="InterPro" id="IPR021109">
    <property type="entry name" value="Peptidase_aspartic_dom_sf"/>
</dbReference>
<reference evidence="3" key="1">
    <citation type="submission" date="2022-08" db="EMBL/GenBank/DDBJ databases">
        <authorList>
            <consortium name="DOE Joint Genome Institute"/>
            <person name="Min B."/>
            <person name="Sierra-Patev S."/>
            <person name="Naranjo-Ortiz M."/>
            <person name="Looney B."/>
            <person name="Konkel Z."/>
            <person name="Slot J.C."/>
            <person name="Sakamoto Y."/>
            <person name="Steenwyk J.L."/>
            <person name="Rokas A."/>
            <person name="Carro J."/>
            <person name="Camarero S."/>
            <person name="Ferreira P."/>
            <person name="Molpeceres G."/>
            <person name="Ruiz-duenas F.J."/>
            <person name="Serrano A."/>
            <person name="Henrissat B."/>
            <person name="Drula E."/>
            <person name="Hughes K.W."/>
            <person name="Mata J.L."/>
            <person name="Ishikawa N.K."/>
            <person name="Vargas-Isla R."/>
            <person name="Ushijima S."/>
            <person name="Smith C.A."/>
            <person name="Ahrendt S."/>
            <person name="Andreopoulos W."/>
            <person name="He G."/>
            <person name="LaButti K."/>
            <person name="Lipzen A."/>
            <person name="Ng V."/>
            <person name="Riley R."/>
            <person name="Sandor L."/>
            <person name="Barry K."/>
            <person name="Martinez A.T."/>
            <person name="Xiao Y."/>
            <person name="Gibbons J.G."/>
            <person name="Terashima K."/>
            <person name="Hibbett D.S."/>
            <person name="Grigoriev I.V."/>
        </authorList>
    </citation>
    <scope>NUCLEOTIDE SEQUENCE</scope>
    <source>
        <strain evidence="3">ET3784</strain>
    </source>
</reference>
<dbReference type="CDD" id="cd00303">
    <property type="entry name" value="retropepsin_like"/>
    <property type="match status" value="1"/>
</dbReference>
<dbReference type="InterPro" id="IPR001969">
    <property type="entry name" value="Aspartic_peptidase_AS"/>
</dbReference>
<feature type="non-terminal residue" evidence="3">
    <location>
        <position position="848"/>
    </location>
</feature>
<name>A0AA38MSI2_9AGAR</name>
<accession>A0AA38MSI2</accession>
<keyword evidence="1" id="KW-0378">Hydrolase</keyword>
<protein>
    <submittedName>
        <fullName evidence="3">Uncharacterized protein</fullName>
    </submittedName>
</protein>
<feature type="compositionally biased region" description="Polar residues" evidence="2">
    <location>
        <begin position="201"/>
        <end position="219"/>
    </location>
</feature>
<dbReference type="Gene3D" id="2.40.70.10">
    <property type="entry name" value="Acid Proteases"/>
    <property type="match status" value="1"/>
</dbReference>
<evidence type="ECO:0000313" key="3">
    <source>
        <dbReference type="EMBL" id="KAJ3727230.1"/>
    </source>
</evidence>
<organism evidence="3 4">
    <name type="scientific">Lentinula guzmanii</name>
    <dbReference type="NCBI Taxonomy" id="2804957"/>
    <lineage>
        <taxon>Eukaryota</taxon>
        <taxon>Fungi</taxon>
        <taxon>Dikarya</taxon>
        <taxon>Basidiomycota</taxon>
        <taxon>Agaricomycotina</taxon>
        <taxon>Agaricomycetes</taxon>
        <taxon>Agaricomycetidae</taxon>
        <taxon>Agaricales</taxon>
        <taxon>Marasmiineae</taxon>
        <taxon>Omphalotaceae</taxon>
        <taxon>Lentinula</taxon>
    </lineage>
</organism>
<feature type="compositionally biased region" description="Low complexity" evidence="2">
    <location>
        <begin position="237"/>
        <end position="256"/>
    </location>
</feature>
<dbReference type="GO" id="GO:0004190">
    <property type="term" value="F:aspartic-type endopeptidase activity"/>
    <property type="evidence" value="ECO:0007669"/>
    <property type="project" value="UniProtKB-KW"/>
</dbReference>
<feature type="compositionally biased region" description="Gly residues" evidence="2">
    <location>
        <begin position="285"/>
        <end position="305"/>
    </location>
</feature>
<dbReference type="PROSITE" id="PS00141">
    <property type="entry name" value="ASP_PROTEASE"/>
    <property type="match status" value="1"/>
</dbReference>
<dbReference type="EMBL" id="JANVFO010000042">
    <property type="protein sequence ID" value="KAJ3727230.1"/>
    <property type="molecule type" value="Genomic_DNA"/>
</dbReference>
<sequence>RRKEAVRYGSQFLKQPYLMNFEENGLSRTERKRFSKELDLLKNFMTHWRQVAVSKDEIAYAVVPNSYVELLKALRQLLTETQIDFQVLGILAPSMPVWGKNALVAQWWNFNDLECVASCWHIQVENFLLAIARNSAEKPLESDRFRSSRIYQGGGQMIDTIPEATLRNSESISQFKQVRTAQYDTLRGTLRSHVRPDLNINRGSSSRQFAEEFGTTTVRRTQDLERDDVISNATGASFQSSRHQGRSRGSPSDSPGGNPGDEPPKGPPRRGGPGDPGDEPPKGPPGRGGPGDPSGDPFGGDGGYNNGRRRRDLDQQLNQSGNMSNEIPRFDIKLKPDSIPTWDGDMEKIITWETQLNDLAKRSSIISKQLGYLEVIKFHENSLISLSRPYRGYWSNENKSSPPLKARVNLIGSSTNLQPPQFPKDDSNVSKKASPEEKGLRPCRHCGSGKHWDYECKYARQGVKRARTNHTVATPEEIQAQEEYDEVYYDLRGFLESSQKSDEITPSNESPVREFTETTSDLRGDMIGENTQPEETPTYQVKTHMARPSLNRRTRRRLARAIHTQSYSYQAQSQTEVKDLLELPKHLARPSGCSFLGARATEALGYINSKDNNPVPVIFDTGSDITLISYTALQGLSKPPRVRAGQKINLVQVTGQTQIEGYVPIDLIFETNRGPVKMSVEAYVVKGMSAPFIFGNDFADQYAISMIRKEGKTHLQFGDSDRSIEVQNSITSPYTDESNRVFKKRGRASRMRFSNIPVRAKEQVIVGTGMTKWVAVDVVFPENCKTLFIEKLLTSNRNEEDIYGAPDTIIQLSTSPQIPVANFSEQAITISKGQLLGNGHNAERWLDQ</sequence>
<comment type="caution">
    <text evidence="3">The sequence shown here is derived from an EMBL/GenBank/DDBJ whole genome shotgun (WGS) entry which is preliminary data.</text>
</comment>
<keyword evidence="4" id="KW-1185">Reference proteome</keyword>
<dbReference type="GO" id="GO:0006508">
    <property type="term" value="P:proteolysis"/>
    <property type="evidence" value="ECO:0007669"/>
    <property type="project" value="InterPro"/>
</dbReference>
<feature type="non-terminal residue" evidence="3">
    <location>
        <position position="1"/>
    </location>
</feature>
<reference evidence="3" key="2">
    <citation type="journal article" date="2023" name="Proc. Natl. Acad. Sci. U.S.A.">
        <title>A global phylogenomic analysis of the shiitake genus Lentinula.</title>
        <authorList>
            <person name="Sierra-Patev S."/>
            <person name="Min B."/>
            <person name="Naranjo-Ortiz M."/>
            <person name="Looney B."/>
            <person name="Konkel Z."/>
            <person name="Slot J.C."/>
            <person name="Sakamoto Y."/>
            <person name="Steenwyk J.L."/>
            <person name="Rokas A."/>
            <person name="Carro J."/>
            <person name="Camarero S."/>
            <person name="Ferreira P."/>
            <person name="Molpeceres G."/>
            <person name="Ruiz-Duenas F.J."/>
            <person name="Serrano A."/>
            <person name="Henrissat B."/>
            <person name="Drula E."/>
            <person name="Hughes K.W."/>
            <person name="Mata J.L."/>
            <person name="Ishikawa N.K."/>
            <person name="Vargas-Isla R."/>
            <person name="Ushijima S."/>
            <person name="Smith C.A."/>
            <person name="Donoghue J."/>
            <person name="Ahrendt S."/>
            <person name="Andreopoulos W."/>
            <person name="He G."/>
            <person name="LaButti K."/>
            <person name="Lipzen A."/>
            <person name="Ng V."/>
            <person name="Riley R."/>
            <person name="Sandor L."/>
            <person name="Barry K."/>
            <person name="Martinez A.T."/>
            <person name="Xiao Y."/>
            <person name="Gibbons J.G."/>
            <person name="Terashima K."/>
            <person name="Grigoriev I.V."/>
            <person name="Hibbett D."/>
        </authorList>
    </citation>
    <scope>NUCLEOTIDE SEQUENCE</scope>
    <source>
        <strain evidence="3">ET3784</strain>
    </source>
</reference>
<feature type="region of interest" description="Disordered" evidence="2">
    <location>
        <begin position="413"/>
        <end position="442"/>
    </location>
</feature>
<evidence type="ECO:0000256" key="2">
    <source>
        <dbReference type="SAM" id="MobiDB-lite"/>
    </source>
</evidence>
<evidence type="ECO:0000256" key="1">
    <source>
        <dbReference type="ARBA" id="ARBA00022750"/>
    </source>
</evidence>
<feature type="compositionally biased region" description="Basic and acidic residues" evidence="2">
    <location>
        <begin position="423"/>
        <end position="440"/>
    </location>
</feature>
<evidence type="ECO:0000313" key="4">
    <source>
        <dbReference type="Proteomes" id="UP001176059"/>
    </source>
</evidence>
<dbReference type="AlphaFoldDB" id="A0AA38MSI2"/>
<feature type="compositionally biased region" description="Basic and acidic residues" evidence="2">
    <location>
        <begin position="220"/>
        <end position="229"/>
    </location>
</feature>
<feature type="region of interest" description="Disordered" evidence="2">
    <location>
        <begin position="197"/>
        <end position="310"/>
    </location>
</feature>